<evidence type="ECO:0000313" key="1">
    <source>
        <dbReference type="EMBL" id="RDB07788.1"/>
    </source>
</evidence>
<reference evidence="1 2" key="1">
    <citation type="submission" date="2018-07" db="EMBL/GenBank/DDBJ databases">
        <title>Genome analysis of Runella aurantiaca.</title>
        <authorList>
            <person name="Yang X."/>
        </authorList>
    </citation>
    <scope>NUCLEOTIDE SEQUENCE [LARGE SCALE GENOMIC DNA]</scope>
    <source>
        <strain evidence="1 2">YX9</strain>
    </source>
</reference>
<evidence type="ECO:0000313" key="2">
    <source>
        <dbReference type="Proteomes" id="UP000253141"/>
    </source>
</evidence>
<organism evidence="1 2">
    <name type="scientific">Runella aurantiaca</name>
    <dbReference type="NCBI Taxonomy" id="2282308"/>
    <lineage>
        <taxon>Bacteria</taxon>
        <taxon>Pseudomonadati</taxon>
        <taxon>Bacteroidota</taxon>
        <taxon>Cytophagia</taxon>
        <taxon>Cytophagales</taxon>
        <taxon>Spirosomataceae</taxon>
        <taxon>Runella</taxon>
    </lineage>
</organism>
<dbReference type="EMBL" id="QPIW01000001">
    <property type="protein sequence ID" value="RDB07788.1"/>
    <property type="molecule type" value="Genomic_DNA"/>
</dbReference>
<dbReference type="OrthoDB" id="1494813at2"/>
<name>A0A369IDN5_9BACT</name>
<gene>
    <name evidence="1" type="ORF">DVG78_01665</name>
</gene>
<dbReference type="Proteomes" id="UP000253141">
    <property type="component" value="Unassembled WGS sequence"/>
</dbReference>
<protein>
    <submittedName>
        <fullName evidence="1">Uncharacterized protein</fullName>
    </submittedName>
</protein>
<dbReference type="AlphaFoldDB" id="A0A369IDN5"/>
<sequence length="78" mass="9229">MERQPTDRSSRIMRLIELIEQINGTLQIHRNDRAVDCPEPDAFVIEQYEYRRSQYLGELAVLMQPLGIEIQWKNQNVA</sequence>
<comment type="caution">
    <text evidence="1">The sequence shown here is derived from an EMBL/GenBank/DDBJ whole genome shotgun (WGS) entry which is preliminary data.</text>
</comment>
<accession>A0A369IDN5</accession>
<dbReference type="RefSeq" id="WP_114459324.1">
    <property type="nucleotide sequence ID" value="NZ_QPIW01000001.1"/>
</dbReference>
<proteinExistence type="predicted"/>
<keyword evidence="2" id="KW-1185">Reference proteome</keyword>